<comment type="similarity">
    <text evidence="5 6">Belongs to the complex I subunit 1 family.</text>
</comment>
<keyword evidence="5" id="KW-0830">Ubiquinone</keyword>
<feature type="transmembrane region" description="Helical" evidence="5">
    <location>
        <begin position="252"/>
        <end position="273"/>
    </location>
</feature>
<name>A0A2K9NM14_BACTC</name>
<dbReference type="InterPro" id="IPR018086">
    <property type="entry name" value="NADH_UbQ_OxRdtase_su1_CS"/>
</dbReference>
<feature type="transmembrane region" description="Helical" evidence="5">
    <location>
        <begin position="285"/>
        <end position="309"/>
    </location>
</feature>
<gene>
    <name evidence="5" type="primary">nuoH</name>
    <name evidence="7" type="ORF">C0V70_00155</name>
</gene>
<dbReference type="OrthoDB" id="5288810at2"/>
<dbReference type="GO" id="GO:0003954">
    <property type="term" value="F:NADH dehydrogenase activity"/>
    <property type="evidence" value="ECO:0007669"/>
    <property type="project" value="TreeGrafter"/>
</dbReference>
<comment type="subunit">
    <text evidence="5">NDH-1 is composed of 14 different subunits. Subunits NuoA, H, J, K, L, M, N constitute the membrane sector of the complex.</text>
</comment>
<keyword evidence="4 5" id="KW-0472">Membrane</keyword>
<dbReference type="PANTHER" id="PTHR11432">
    <property type="entry name" value="NADH DEHYDROGENASE SUBUNIT 1"/>
    <property type="match status" value="1"/>
</dbReference>
<dbReference type="EMBL" id="CP025704">
    <property type="protein sequence ID" value="AUN96543.1"/>
    <property type="molecule type" value="Genomic_DNA"/>
</dbReference>
<keyword evidence="8" id="KW-1185">Reference proteome</keyword>
<evidence type="ECO:0000256" key="1">
    <source>
        <dbReference type="ARBA" id="ARBA00004141"/>
    </source>
</evidence>
<evidence type="ECO:0000256" key="5">
    <source>
        <dbReference type="HAMAP-Rule" id="MF_01350"/>
    </source>
</evidence>
<dbReference type="PANTHER" id="PTHR11432:SF3">
    <property type="entry name" value="NADH-UBIQUINONE OXIDOREDUCTASE CHAIN 1"/>
    <property type="match status" value="1"/>
</dbReference>
<dbReference type="HAMAP" id="MF_01350">
    <property type="entry name" value="NDH1_NuoH"/>
    <property type="match status" value="1"/>
</dbReference>
<reference evidence="7 8" key="1">
    <citation type="submission" date="2018-01" db="EMBL/GenBank/DDBJ databases">
        <title>Complete genome sequence of Bacteriovorax stolpii DSM12778.</title>
        <authorList>
            <person name="Tang B."/>
            <person name="Chang J."/>
        </authorList>
    </citation>
    <scope>NUCLEOTIDE SEQUENCE [LARGE SCALE GENOMIC DNA]</scope>
    <source>
        <strain evidence="7 8">DSM 12778</strain>
    </source>
</reference>
<feature type="transmembrane region" description="Helical" evidence="5">
    <location>
        <begin position="159"/>
        <end position="177"/>
    </location>
</feature>
<dbReference type="GO" id="GO:0009060">
    <property type="term" value="P:aerobic respiration"/>
    <property type="evidence" value="ECO:0007669"/>
    <property type="project" value="TreeGrafter"/>
</dbReference>
<keyword evidence="5" id="KW-1278">Translocase</keyword>
<keyword evidence="5 6" id="KW-0520">NAD</keyword>
<feature type="transmembrane region" description="Helical" evidence="5">
    <location>
        <begin position="75"/>
        <end position="99"/>
    </location>
</feature>
<comment type="function">
    <text evidence="5">NDH-1 shuttles electrons from NADH, via FMN and iron-sulfur (Fe-S) centers, to quinones in the respiratory chain. The immediate electron acceptor for the enzyme in this species is believed to be ubiquinone. Couples the redox reaction to proton translocation (for every two electrons transferred, four hydrogen ions are translocated across the cytoplasmic membrane), and thus conserves the redox energy in a proton gradient. This subunit may bind ubiquinone.</text>
</comment>
<feature type="transmembrane region" description="Helical" evidence="5">
    <location>
        <begin position="197"/>
        <end position="215"/>
    </location>
</feature>
<evidence type="ECO:0000313" key="8">
    <source>
        <dbReference type="Proteomes" id="UP000235584"/>
    </source>
</evidence>
<feature type="transmembrane region" description="Helical" evidence="5">
    <location>
        <begin position="329"/>
        <end position="346"/>
    </location>
</feature>
<proteinExistence type="inferred from homology"/>
<protein>
    <recommendedName>
        <fullName evidence="5">NADH-quinone oxidoreductase subunit H</fullName>
        <ecNumber evidence="5">7.1.1.-</ecNumber>
    </recommendedName>
    <alternativeName>
        <fullName evidence="5">NADH dehydrogenase I subunit H</fullName>
    </alternativeName>
    <alternativeName>
        <fullName evidence="5">NDH-1 subunit H</fullName>
    </alternativeName>
</protein>
<dbReference type="RefSeq" id="WP_102241838.1">
    <property type="nucleotide sequence ID" value="NZ_CP025704.1"/>
</dbReference>
<dbReference type="NCBIfam" id="NF004741">
    <property type="entry name" value="PRK06076.1-2"/>
    <property type="match status" value="1"/>
</dbReference>
<keyword evidence="5" id="KW-1003">Cell membrane</keyword>
<dbReference type="Pfam" id="PF00146">
    <property type="entry name" value="NADHdh"/>
    <property type="match status" value="1"/>
</dbReference>
<dbReference type="Proteomes" id="UP000235584">
    <property type="component" value="Chromosome"/>
</dbReference>
<feature type="transmembrane region" description="Helical" evidence="5">
    <location>
        <begin position="12"/>
        <end position="29"/>
    </location>
</feature>
<evidence type="ECO:0000256" key="2">
    <source>
        <dbReference type="ARBA" id="ARBA00022692"/>
    </source>
</evidence>
<keyword evidence="2 5" id="KW-0812">Transmembrane</keyword>
<evidence type="ECO:0000256" key="4">
    <source>
        <dbReference type="ARBA" id="ARBA00023136"/>
    </source>
</evidence>
<dbReference type="GO" id="GO:0005886">
    <property type="term" value="C:plasma membrane"/>
    <property type="evidence" value="ECO:0007669"/>
    <property type="project" value="UniProtKB-SubCell"/>
</dbReference>
<comment type="catalytic activity">
    <reaction evidence="5">
        <text>a quinone + NADH + 5 H(+)(in) = a quinol + NAD(+) + 4 H(+)(out)</text>
        <dbReference type="Rhea" id="RHEA:57888"/>
        <dbReference type="ChEBI" id="CHEBI:15378"/>
        <dbReference type="ChEBI" id="CHEBI:24646"/>
        <dbReference type="ChEBI" id="CHEBI:57540"/>
        <dbReference type="ChEBI" id="CHEBI:57945"/>
        <dbReference type="ChEBI" id="CHEBI:132124"/>
    </reaction>
</comment>
<dbReference type="AlphaFoldDB" id="A0A2K9NM14"/>
<dbReference type="GO" id="GO:0048038">
    <property type="term" value="F:quinone binding"/>
    <property type="evidence" value="ECO:0007669"/>
    <property type="project" value="UniProtKB-KW"/>
</dbReference>
<sequence>MLETILEILVKTVIILGLPLGALPLIIHVERRGAAFIQRRLGPNRVGPFGLLQPLADVAKFMFKEEVYPSHVRPFFYPAAPLVALVVALLPLACIPVAAPFEAFGMTIFPEVFRSDMGIFFAFAVSALGSYGILLAGWASNNKYSMLGALRACAQMVSYELSLSAALVAMIFVYGTNDIHVMVEAQTGYWFGFLPKWGVFMQPLACLLFLVGIFAESNRLPFDLAEGESEIVAGFHLEYSSMKFAIFFMAEYIHMIALSMIFIILFFGGYSLLPGMDLIPTSSPFVLPILQMVSLITKVALMIWFFVWVRWTFPRFRYDQLMHLGWERLLPLGLVNLIVTVLFVYFRNQ</sequence>
<evidence type="ECO:0000256" key="3">
    <source>
        <dbReference type="ARBA" id="ARBA00022989"/>
    </source>
</evidence>
<comment type="subcellular location">
    <subcellularLocation>
        <location evidence="5 6">Cell membrane</location>
        <topology evidence="5 6">Multi-pass membrane protein</topology>
    </subcellularLocation>
    <subcellularLocation>
        <location evidence="1">Membrane</location>
        <topology evidence="1">Multi-pass membrane protein</topology>
    </subcellularLocation>
</comment>
<evidence type="ECO:0000313" key="7">
    <source>
        <dbReference type="EMBL" id="AUN96543.1"/>
    </source>
</evidence>
<dbReference type="GO" id="GO:0016655">
    <property type="term" value="F:oxidoreductase activity, acting on NAD(P)H, quinone or similar compound as acceptor"/>
    <property type="evidence" value="ECO:0007669"/>
    <property type="project" value="UniProtKB-UniRule"/>
</dbReference>
<organism evidence="7 8">
    <name type="scientific">Bacteriovorax stolpii</name>
    <name type="common">Bdellovibrio stolpii</name>
    <dbReference type="NCBI Taxonomy" id="960"/>
    <lineage>
        <taxon>Bacteria</taxon>
        <taxon>Pseudomonadati</taxon>
        <taxon>Bdellovibrionota</taxon>
        <taxon>Bacteriovoracia</taxon>
        <taxon>Bacteriovoracales</taxon>
        <taxon>Bacteriovoracaceae</taxon>
        <taxon>Bacteriovorax</taxon>
    </lineage>
</organism>
<keyword evidence="3 5" id="KW-1133">Transmembrane helix</keyword>
<dbReference type="KEGG" id="bsto:C0V70_00155"/>
<keyword evidence="5" id="KW-0874">Quinone</keyword>
<accession>A0A2K9NM14</accession>
<feature type="transmembrane region" description="Helical" evidence="5">
    <location>
        <begin position="119"/>
        <end position="138"/>
    </location>
</feature>
<dbReference type="PROSITE" id="PS00668">
    <property type="entry name" value="COMPLEX1_ND1_2"/>
    <property type="match status" value="1"/>
</dbReference>
<dbReference type="InterPro" id="IPR001694">
    <property type="entry name" value="NADH_UbQ_OxRdtase_su1/FPO"/>
</dbReference>
<dbReference type="EC" id="7.1.1.-" evidence="5"/>
<evidence type="ECO:0000256" key="6">
    <source>
        <dbReference type="RuleBase" id="RU000471"/>
    </source>
</evidence>